<proteinExistence type="predicted"/>
<keyword evidence="3" id="KW-1185">Reference proteome</keyword>
<sequence length="166" mass="18305">MDPEGAVVARREAATLKARLRAAAAMGEGARFNWLAAPGAGPSPSTFSPPPHGPRRVAYRWRRWGRRWPALIVVLEIAHLFGIRYRPITSRAWRGVLGTRAVLIGAGTLVVLQLAFTGPRALQTRFSMRPLNPPADGLPFLASGALLPVLLEAETHRRRRLAPRRR</sequence>
<organism evidence="2 3">
    <name type="scientific">Teichococcus coralli</name>
    <dbReference type="NCBI Taxonomy" id="2545983"/>
    <lineage>
        <taxon>Bacteria</taxon>
        <taxon>Pseudomonadati</taxon>
        <taxon>Pseudomonadota</taxon>
        <taxon>Alphaproteobacteria</taxon>
        <taxon>Acetobacterales</taxon>
        <taxon>Roseomonadaceae</taxon>
        <taxon>Roseomonas</taxon>
    </lineage>
</organism>
<gene>
    <name evidence="2" type="ORF">E0493_03750</name>
</gene>
<dbReference type="Proteomes" id="UP000460715">
    <property type="component" value="Unassembled WGS sequence"/>
</dbReference>
<evidence type="ECO:0000256" key="1">
    <source>
        <dbReference type="SAM" id="Phobius"/>
    </source>
</evidence>
<dbReference type="OrthoDB" id="391538at2"/>
<evidence type="ECO:0008006" key="4">
    <source>
        <dbReference type="Google" id="ProtNLM"/>
    </source>
</evidence>
<reference evidence="2 3" key="1">
    <citation type="submission" date="2019-03" db="EMBL/GenBank/DDBJ databases">
        <title>Roseomonas sp. a novel Roseomonas species isolated from Sea whip Gorgonian.</title>
        <authorList>
            <person name="Li F."/>
            <person name="Pan X."/>
            <person name="Huang S."/>
            <person name="Li Z."/>
            <person name="Meng B."/>
        </authorList>
    </citation>
    <scope>NUCLEOTIDE SEQUENCE [LARGE SCALE GENOMIC DNA]</scope>
    <source>
        <strain evidence="2 3">M0104</strain>
    </source>
</reference>
<protein>
    <recommendedName>
        <fullName evidence="4">Cation-transporting P-type ATPase C-terminal domain-containing protein</fullName>
    </recommendedName>
</protein>
<comment type="caution">
    <text evidence="2">The sequence shown here is derived from an EMBL/GenBank/DDBJ whole genome shotgun (WGS) entry which is preliminary data.</text>
</comment>
<evidence type="ECO:0000313" key="3">
    <source>
        <dbReference type="Proteomes" id="UP000460715"/>
    </source>
</evidence>
<name>A0A845B7J4_9PROT</name>
<dbReference type="EMBL" id="SNVJ01000002">
    <property type="protein sequence ID" value="MXP62468.1"/>
    <property type="molecule type" value="Genomic_DNA"/>
</dbReference>
<keyword evidence="1" id="KW-1133">Transmembrane helix</keyword>
<accession>A0A845B7J4</accession>
<dbReference type="RefSeq" id="WP_160935569.1">
    <property type="nucleotide sequence ID" value="NZ_SNVJ01000002.1"/>
</dbReference>
<keyword evidence="1" id="KW-0472">Membrane</keyword>
<feature type="transmembrane region" description="Helical" evidence="1">
    <location>
        <begin position="97"/>
        <end position="117"/>
    </location>
</feature>
<feature type="transmembrane region" description="Helical" evidence="1">
    <location>
        <begin position="68"/>
        <end position="85"/>
    </location>
</feature>
<evidence type="ECO:0000313" key="2">
    <source>
        <dbReference type="EMBL" id="MXP62468.1"/>
    </source>
</evidence>
<keyword evidence="1" id="KW-0812">Transmembrane</keyword>
<dbReference type="AlphaFoldDB" id="A0A845B7J4"/>